<gene>
    <name evidence="1" type="ORF">KK078_06810</name>
</gene>
<protein>
    <recommendedName>
        <fullName evidence="3">Lipoprotein</fullName>
    </recommendedName>
</protein>
<name>A0AAP2D6J4_9BACT</name>
<evidence type="ECO:0000313" key="2">
    <source>
        <dbReference type="Proteomes" id="UP001319180"/>
    </source>
</evidence>
<proteinExistence type="predicted"/>
<evidence type="ECO:0000313" key="1">
    <source>
        <dbReference type="EMBL" id="MBT1686259.1"/>
    </source>
</evidence>
<comment type="caution">
    <text evidence="1">The sequence shown here is derived from an EMBL/GenBank/DDBJ whole genome shotgun (WGS) entry which is preliminary data.</text>
</comment>
<accession>A0AAP2D6J4</accession>
<organism evidence="1 2">
    <name type="scientific">Dawidia soli</name>
    <dbReference type="NCBI Taxonomy" id="2782352"/>
    <lineage>
        <taxon>Bacteria</taxon>
        <taxon>Pseudomonadati</taxon>
        <taxon>Bacteroidota</taxon>
        <taxon>Cytophagia</taxon>
        <taxon>Cytophagales</taxon>
        <taxon>Chryseotaleaceae</taxon>
        <taxon>Dawidia</taxon>
    </lineage>
</organism>
<reference evidence="1 2" key="1">
    <citation type="submission" date="2021-05" db="EMBL/GenBank/DDBJ databases">
        <title>A Polyphasic approach of four new species of the genus Ohtaekwangia: Ohtaekwangia histidinii sp. nov., Ohtaekwangia cretensis sp. nov., Ohtaekwangia indiensis sp. nov., Ohtaekwangia reichenbachii sp. nov. from diverse environment.</title>
        <authorList>
            <person name="Octaviana S."/>
        </authorList>
    </citation>
    <scope>NUCLEOTIDE SEQUENCE [LARGE SCALE GENOMIC DNA]</scope>
    <source>
        <strain evidence="1 2">PWU37</strain>
    </source>
</reference>
<evidence type="ECO:0008006" key="3">
    <source>
        <dbReference type="Google" id="ProtNLM"/>
    </source>
</evidence>
<dbReference type="PROSITE" id="PS51257">
    <property type="entry name" value="PROKAR_LIPOPROTEIN"/>
    <property type="match status" value="1"/>
</dbReference>
<dbReference type="EMBL" id="JAHESC010000007">
    <property type="protein sequence ID" value="MBT1686259.1"/>
    <property type="molecule type" value="Genomic_DNA"/>
</dbReference>
<dbReference type="RefSeq" id="WP_254089500.1">
    <property type="nucleotide sequence ID" value="NZ_JAHESC010000007.1"/>
</dbReference>
<keyword evidence="2" id="KW-1185">Reference proteome</keyword>
<sequence length="391" mass="45073">MVRICFLAAALCLLLGCSDNGRTPDHGAPRGFYYWKTEAGGFDWDDSTYQALDVDRLYVRLFDVGWSEADGAPVPVAPLDYWDQPLTDTLDVVPVVFITNETFAHLDTAGAIVLAQQVHRRMMAQLKAASDRQFDNLIWETMEDGYFNSTPYRQKSKRFDELHVRDSLHDARLQRLSEVQFDCDWTAGTRAHYFAFLRESKRLFAGQRVSSTIRLYQYKYPVKAGVPPVDRGMLMCYNAGNIKDPETVNSIFDRREIMRYLEDQHAYPLALDYALPVFEWAVLYRDGKFQAILSTALLQDEYGYKRYLTTVSDLHATVSEDFTYGYTSQSIFVRRGDEIRFEHPAMNDVAAVAAWLHDHKHTADAALTFYHLNDHDLKKYSSALEDMYRAF</sequence>
<dbReference type="AlphaFoldDB" id="A0AAP2D6J4"/>
<dbReference type="Proteomes" id="UP001319180">
    <property type="component" value="Unassembled WGS sequence"/>
</dbReference>